<comment type="caution">
    <text evidence="5">The sequence shown here is derived from an EMBL/GenBank/DDBJ whole genome shotgun (WGS) entry which is preliminary data.</text>
</comment>
<reference evidence="5 6" key="1">
    <citation type="submission" date="2022-02" db="EMBL/GenBank/DDBJ databases">
        <title>Uncovering new skin microbiome diversity through culturing and metagenomics.</title>
        <authorList>
            <person name="Conlan S."/>
            <person name="Deming C."/>
            <person name="Nisc Comparative Sequencing Program N."/>
            <person name="Segre J.A."/>
        </authorList>
    </citation>
    <scope>NUCLEOTIDE SEQUENCE [LARGE SCALE GENOMIC DNA]</scope>
    <source>
        <strain evidence="5 6">ACRQZ</strain>
    </source>
</reference>
<dbReference type="InterPro" id="IPR023187">
    <property type="entry name" value="Tscrpt_reg_MarR-type_CS"/>
</dbReference>
<dbReference type="EMBL" id="JAKRCV010000032">
    <property type="protein sequence ID" value="MCG7322355.1"/>
    <property type="molecule type" value="Genomic_DNA"/>
</dbReference>
<dbReference type="InterPro" id="IPR039422">
    <property type="entry name" value="MarR/SlyA-like"/>
</dbReference>
<organism evidence="5 6">
    <name type="scientific">Arsenicicoccus bolidensis</name>
    <dbReference type="NCBI Taxonomy" id="229480"/>
    <lineage>
        <taxon>Bacteria</taxon>
        <taxon>Bacillati</taxon>
        <taxon>Actinomycetota</taxon>
        <taxon>Actinomycetes</taxon>
        <taxon>Micrococcales</taxon>
        <taxon>Intrasporangiaceae</taxon>
        <taxon>Arsenicicoccus</taxon>
    </lineage>
</organism>
<feature type="domain" description="HTH marR-type" evidence="4">
    <location>
        <begin position="6"/>
        <end position="141"/>
    </location>
</feature>
<dbReference type="SMART" id="SM00347">
    <property type="entry name" value="HTH_MARR"/>
    <property type="match status" value="1"/>
</dbReference>
<dbReference type="PANTHER" id="PTHR33164:SF43">
    <property type="entry name" value="HTH-TYPE TRANSCRIPTIONAL REPRESSOR YETL"/>
    <property type="match status" value="1"/>
</dbReference>
<dbReference type="RefSeq" id="WP_029212707.1">
    <property type="nucleotide sequence ID" value="NZ_DAMCTM010000004.1"/>
</dbReference>
<keyword evidence="1" id="KW-0805">Transcription regulation</keyword>
<dbReference type="InterPro" id="IPR000835">
    <property type="entry name" value="HTH_MarR-typ"/>
</dbReference>
<keyword evidence="6" id="KW-1185">Reference proteome</keyword>
<evidence type="ECO:0000259" key="4">
    <source>
        <dbReference type="PROSITE" id="PS50995"/>
    </source>
</evidence>
<dbReference type="InterPro" id="IPR036390">
    <property type="entry name" value="WH_DNA-bd_sf"/>
</dbReference>
<gene>
    <name evidence="5" type="ORF">MHL29_10720</name>
</gene>
<evidence type="ECO:0000256" key="1">
    <source>
        <dbReference type="ARBA" id="ARBA00023015"/>
    </source>
</evidence>
<dbReference type="SUPFAM" id="SSF46785">
    <property type="entry name" value="Winged helix' DNA-binding domain"/>
    <property type="match status" value="1"/>
</dbReference>
<dbReference type="Gene3D" id="1.10.10.10">
    <property type="entry name" value="Winged helix-like DNA-binding domain superfamily/Winged helix DNA-binding domain"/>
    <property type="match status" value="1"/>
</dbReference>
<dbReference type="InterPro" id="IPR036388">
    <property type="entry name" value="WH-like_DNA-bd_sf"/>
</dbReference>
<accession>A0ABS9Q518</accession>
<proteinExistence type="predicted"/>
<dbReference type="Proteomes" id="UP001521931">
    <property type="component" value="Unassembled WGS sequence"/>
</dbReference>
<dbReference type="PANTHER" id="PTHR33164">
    <property type="entry name" value="TRANSCRIPTIONAL REGULATOR, MARR FAMILY"/>
    <property type="match status" value="1"/>
</dbReference>
<evidence type="ECO:0000256" key="2">
    <source>
        <dbReference type="ARBA" id="ARBA00023125"/>
    </source>
</evidence>
<protein>
    <submittedName>
        <fullName evidence="5">MarR family transcriptional regulator</fullName>
    </submittedName>
</protein>
<evidence type="ECO:0000313" key="5">
    <source>
        <dbReference type="EMBL" id="MCG7322355.1"/>
    </source>
</evidence>
<keyword evidence="2" id="KW-0238">DNA-binding</keyword>
<keyword evidence="3" id="KW-0804">Transcription</keyword>
<dbReference type="PROSITE" id="PS01117">
    <property type="entry name" value="HTH_MARR_1"/>
    <property type="match status" value="1"/>
</dbReference>
<dbReference type="PROSITE" id="PS50995">
    <property type="entry name" value="HTH_MARR_2"/>
    <property type="match status" value="1"/>
</dbReference>
<evidence type="ECO:0000313" key="6">
    <source>
        <dbReference type="Proteomes" id="UP001521931"/>
    </source>
</evidence>
<evidence type="ECO:0000256" key="3">
    <source>
        <dbReference type="ARBA" id="ARBA00023163"/>
    </source>
</evidence>
<dbReference type="PRINTS" id="PR00598">
    <property type="entry name" value="HTHMARR"/>
</dbReference>
<dbReference type="Pfam" id="PF12802">
    <property type="entry name" value="MarR_2"/>
    <property type="match status" value="1"/>
</dbReference>
<sequence length="148" mass="15965">MTNRPDADLPSLLMQAGREMRRLKVAALEPYGITPHQSRALGTVSRLEGECEVRPSVIAERLGIAPRSATEVIDALEGAGLLRRAPSPTDRRATVVELTEQGRAVRARIEADRASQVGSYVGSLSVADQEQLRTLLVRLLGASPDDTP</sequence>
<name>A0ABS9Q518_9MICO</name>